<keyword evidence="4" id="KW-0964">Secreted</keyword>
<reference evidence="12 13" key="1">
    <citation type="submission" date="2023-09" db="EMBL/GenBank/DDBJ databases">
        <title>Nesidiocoris tenuis whole genome shotgun sequence.</title>
        <authorList>
            <person name="Shibata T."/>
            <person name="Shimoda M."/>
            <person name="Kobayashi T."/>
            <person name="Uehara T."/>
        </authorList>
    </citation>
    <scope>NUCLEOTIDE SEQUENCE [LARGE SCALE GENOMIC DNA]</scope>
    <source>
        <strain evidence="12 13">Japan</strain>
    </source>
</reference>
<keyword evidence="13" id="KW-1185">Reference proteome</keyword>
<keyword evidence="8" id="KW-0862">Zinc</keyword>
<gene>
    <name evidence="12" type="ORF">NTJ_00468</name>
</gene>
<dbReference type="PANTHER" id="PTHR10340">
    <property type="entry name" value="SPHINGOMYELIN PHOSPHODIESTERASE"/>
    <property type="match status" value="1"/>
</dbReference>
<evidence type="ECO:0000256" key="8">
    <source>
        <dbReference type="ARBA" id="ARBA00022833"/>
    </source>
</evidence>
<evidence type="ECO:0000259" key="11">
    <source>
        <dbReference type="Pfam" id="PF19272"/>
    </source>
</evidence>
<organism evidence="12 13">
    <name type="scientific">Nesidiocoris tenuis</name>
    <dbReference type="NCBI Taxonomy" id="355587"/>
    <lineage>
        <taxon>Eukaryota</taxon>
        <taxon>Metazoa</taxon>
        <taxon>Ecdysozoa</taxon>
        <taxon>Arthropoda</taxon>
        <taxon>Hexapoda</taxon>
        <taxon>Insecta</taxon>
        <taxon>Pterygota</taxon>
        <taxon>Neoptera</taxon>
        <taxon>Paraneoptera</taxon>
        <taxon>Hemiptera</taxon>
        <taxon>Heteroptera</taxon>
        <taxon>Panheteroptera</taxon>
        <taxon>Cimicomorpha</taxon>
        <taxon>Miridae</taxon>
        <taxon>Dicyphina</taxon>
        <taxon>Nesidiocoris</taxon>
    </lineage>
</organism>
<comment type="cofactor">
    <cofactor evidence="1">
        <name>Zn(2+)</name>
        <dbReference type="ChEBI" id="CHEBI:29105"/>
    </cofactor>
</comment>
<dbReference type="InterPro" id="IPR029052">
    <property type="entry name" value="Metallo-depent_PP-like"/>
</dbReference>
<dbReference type="SUPFAM" id="SSF56300">
    <property type="entry name" value="Metallo-dependent phosphatases"/>
    <property type="match status" value="1"/>
</dbReference>
<evidence type="ECO:0000256" key="7">
    <source>
        <dbReference type="ARBA" id="ARBA00022801"/>
    </source>
</evidence>
<feature type="domain" description="Calcineurin-like phosphoesterase" evidence="10">
    <location>
        <begin position="27"/>
        <end position="277"/>
    </location>
</feature>
<keyword evidence="7" id="KW-0378">Hydrolase</keyword>
<sequence>MKADAPHAQVAAPNFCSARPTCFPRYFWHITDIHYDVNYSIKGDSRKNCWRTGGEFLPQRRPGRYGDYNCDSPWALVESAARAMRARHGDNIEFVLWTGDGLSQTSSGGSSDLQVHALQNLTHLLSHTFPSAFVFPVLGHNDPGSTPGQRLSFKDVGHFWRQWLPTEAIHTFNKGGYYTIEQKDHQLRIIALNTNLYGGMYNGDDPLSQFSWLESVLLKSQKNRETVYLVGHMAPGADERQPDAPPIFKEVYSRRLIKLMRKYSDIIVGQFFGHLHSDTFRVIYSEMRRPVNWMLMAPALSPRRTSSGANNPGVRLYKFETSSGQVLDYTQYYLDLNHANQHDHAAWTQEYNLTSYYGLTEVTANSLHELANTFREPNSLHFAKYYEANAVRLFSSPQAGGCDRSCVQSHFCAVSHVEYAEFRSCLEAAASALSSTAPSPLVAFGPFLLSLLFVHPIT</sequence>
<evidence type="ECO:0000256" key="5">
    <source>
        <dbReference type="ARBA" id="ARBA00022723"/>
    </source>
</evidence>
<evidence type="ECO:0000313" key="12">
    <source>
        <dbReference type="EMBL" id="BES87662.1"/>
    </source>
</evidence>
<feature type="domain" description="Sphingomyelin phosphodiesterase C-terminal" evidence="11">
    <location>
        <begin position="290"/>
        <end position="429"/>
    </location>
</feature>
<dbReference type="Proteomes" id="UP001307889">
    <property type="component" value="Chromosome 1"/>
</dbReference>
<dbReference type="PANTHER" id="PTHR10340:SF57">
    <property type="entry name" value="METALLOPHOS DOMAIN-CONTAINING PROTEIN"/>
    <property type="match status" value="1"/>
</dbReference>
<proteinExistence type="inferred from homology"/>
<dbReference type="Gene3D" id="3.60.21.10">
    <property type="match status" value="1"/>
</dbReference>
<keyword evidence="9" id="KW-0325">Glycoprotein</keyword>
<evidence type="ECO:0000313" key="13">
    <source>
        <dbReference type="Proteomes" id="UP001307889"/>
    </source>
</evidence>
<dbReference type="CDD" id="cd00842">
    <property type="entry name" value="MPP_ASMase"/>
    <property type="match status" value="1"/>
</dbReference>
<dbReference type="InterPro" id="IPR041805">
    <property type="entry name" value="ASMase/PPN1_MPP"/>
</dbReference>
<name>A0ABN7A8U6_9HEMI</name>
<evidence type="ECO:0000256" key="4">
    <source>
        <dbReference type="ARBA" id="ARBA00022525"/>
    </source>
</evidence>
<dbReference type="Pfam" id="PF19272">
    <property type="entry name" value="ASMase_C"/>
    <property type="match status" value="1"/>
</dbReference>
<keyword evidence="5" id="KW-0479">Metal-binding</keyword>
<evidence type="ECO:0000256" key="3">
    <source>
        <dbReference type="ARBA" id="ARBA00008234"/>
    </source>
</evidence>
<evidence type="ECO:0000259" key="10">
    <source>
        <dbReference type="Pfam" id="PF00149"/>
    </source>
</evidence>
<evidence type="ECO:0000256" key="1">
    <source>
        <dbReference type="ARBA" id="ARBA00001947"/>
    </source>
</evidence>
<dbReference type="EMBL" id="AP028909">
    <property type="protein sequence ID" value="BES87662.1"/>
    <property type="molecule type" value="Genomic_DNA"/>
</dbReference>
<evidence type="ECO:0000256" key="2">
    <source>
        <dbReference type="ARBA" id="ARBA00004613"/>
    </source>
</evidence>
<accession>A0ABN7A8U6</accession>
<dbReference type="InterPro" id="IPR004843">
    <property type="entry name" value="Calcineurin-like_PHP"/>
</dbReference>
<comment type="similarity">
    <text evidence="3">Belongs to the acid sphingomyelinase family.</text>
</comment>
<evidence type="ECO:0000256" key="6">
    <source>
        <dbReference type="ARBA" id="ARBA00022729"/>
    </source>
</evidence>
<protein>
    <submittedName>
        <fullName evidence="12">Sphingomyelin phosphodiesterase</fullName>
    </submittedName>
</protein>
<dbReference type="InterPro" id="IPR045473">
    <property type="entry name" value="ASM_C"/>
</dbReference>
<dbReference type="Pfam" id="PF00149">
    <property type="entry name" value="Metallophos"/>
    <property type="match status" value="1"/>
</dbReference>
<keyword evidence="6" id="KW-0732">Signal</keyword>
<comment type="subcellular location">
    <subcellularLocation>
        <location evidence="2">Secreted</location>
    </subcellularLocation>
</comment>
<evidence type="ECO:0000256" key="9">
    <source>
        <dbReference type="ARBA" id="ARBA00023180"/>
    </source>
</evidence>